<dbReference type="OrthoDB" id="10248373at2759"/>
<evidence type="ECO:0000313" key="1">
    <source>
        <dbReference type="EMBL" id="SJL17116.1"/>
    </source>
</evidence>
<dbReference type="InterPro" id="IPR009078">
    <property type="entry name" value="Ferritin-like_SF"/>
</dbReference>
<dbReference type="PANTHER" id="PTHR23409">
    <property type="entry name" value="RIBONUCLEOSIDE-DIPHOSPHATE REDUCTASE SMALL CHAIN"/>
    <property type="match status" value="1"/>
</dbReference>
<dbReference type="Pfam" id="PF00268">
    <property type="entry name" value="Ribonuc_red_sm"/>
    <property type="match status" value="1"/>
</dbReference>
<organism evidence="1 2">
    <name type="scientific">Armillaria ostoyae</name>
    <name type="common">Armillaria root rot fungus</name>
    <dbReference type="NCBI Taxonomy" id="47428"/>
    <lineage>
        <taxon>Eukaryota</taxon>
        <taxon>Fungi</taxon>
        <taxon>Dikarya</taxon>
        <taxon>Basidiomycota</taxon>
        <taxon>Agaricomycotina</taxon>
        <taxon>Agaricomycetes</taxon>
        <taxon>Agaricomycetidae</taxon>
        <taxon>Agaricales</taxon>
        <taxon>Marasmiineae</taxon>
        <taxon>Physalacriaceae</taxon>
        <taxon>Armillaria</taxon>
    </lineage>
</organism>
<dbReference type="AlphaFoldDB" id="A0A284S821"/>
<dbReference type="PANTHER" id="PTHR23409:SF18">
    <property type="entry name" value="RIBONUCLEOSIDE-DIPHOSPHATE REDUCTASE SUBUNIT M2"/>
    <property type="match status" value="1"/>
</dbReference>
<dbReference type="Proteomes" id="UP000219338">
    <property type="component" value="Unassembled WGS sequence"/>
</dbReference>
<accession>A0A284S821</accession>
<dbReference type="STRING" id="47428.A0A284S821"/>
<dbReference type="InterPro" id="IPR012348">
    <property type="entry name" value="RNR-like"/>
</dbReference>
<protein>
    <submittedName>
        <fullName evidence="1">Uncharacterized protein</fullName>
    </submittedName>
</protein>
<proteinExistence type="predicted"/>
<dbReference type="InterPro" id="IPR000358">
    <property type="entry name" value="RNR_small_fam"/>
</dbReference>
<dbReference type="EMBL" id="FUEG01000040">
    <property type="protein sequence ID" value="SJL17116.1"/>
    <property type="molecule type" value="Genomic_DNA"/>
</dbReference>
<name>A0A284S821_ARMOS</name>
<dbReference type="GO" id="GO:0009263">
    <property type="term" value="P:deoxyribonucleotide biosynthetic process"/>
    <property type="evidence" value="ECO:0007669"/>
    <property type="project" value="InterPro"/>
</dbReference>
<keyword evidence="2" id="KW-1185">Reference proteome</keyword>
<sequence length="136" mass="15612">MKNIYSKVYSSLIETVISDPLEHDRLLHSIAEFPSVATKAKWALKWIKSSVPFLQCLVALAAIEGIFFSRSFTAIYWIKKHGILPGLCFSNKLICHNERLHTEFMCLLYNKLKSQLAPCDIVSILTEILCQRQWPV</sequence>
<evidence type="ECO:0000313" key="2">
    <source>
        <dbReference type="Proteomes" id="UP000219338"/>
    </source>
</evidence>
<gene>
    <name evidence="1" type="ORF">ARMOST_20658</name>
</gene>
<dbReference type="GO" id="GO:0016491">
    <property type="term" value="F:oxidoreductase activity"/>
    <property type="evidence" value="ECO:0007669"/>
    <property type="project" value="InterPro"/>
</dbReference>
<reference evidence="2" key="1">
    <citation type="journal article" date="2017" name="Nat. Ecol. Evol.">
        <title>Genome expansion and lineage-specific genetic innovations in the forest pathogenic fungi Armillaria.</title>
        <authorList>
            <person name="Sipos G."/>
            <person name="Prasanna A.N."/>
            <person name="Walter M.C."/>
            <person name="O'Connor E."/>
            <person name="Balint B."/>
            <person name="Krizsan K."/>
            <person name="Kiss B."/>
            <person name="Hess J."/>
            <person name="Varga T."/>
            <person name="Slot J."/>
            <person name="Riley R."/>
            <person name="Boka B."/>
            <person name="Rigling D."/>
            <person name="Barry K."/>
            <person name="Lee J."/>
            <person name="Mihaltcheva S."/>
            <person name="LaButti K."/>
            <person name="Lipzen A."/>
            <person name="Waldron R."/>
            <person name="Moloney N.M."/>
            <person name="Sperisen C."/>
            <person name="Kredics L."/>
            <person name="Vagvoelgyi C."/>
            <person name="Patrignani A."/>
            <person name="Fitzpatrick D."/>
            <person name="Nagy I."/>
            <person name="Doyle S."/>
            <person name="Anderson J.B."/>
            <person name="Grigoriev I.V."/>
            <person name="Gueldener U."/>
            <person name="Muensterkoetter M."/>
            <person name="Nagy L.G."/>
        </authorList>
    </citation>
    <scope>NUCLEOTIDE SEQUENCE [LARGE SCALE GENOMIC DNA]</scope>
    <source>
        <strain evidence="2">C18/9</strain>
    </source>
</reference>
<dbReference type="Gene3D" id="1.10.620.20">
    <property type="entry name" value="Ribonucleotide Reductase, subunit A"/>
    <property type="match status" value="1"/>
</dbReference>
<dbReference type="SUPFAM" id="SSF47240">
    <property type="entry name" value="Ferritin-like"/>
    <property type="match status" value="1"/>
</dbReference>